<dbReference type="RefSeq" id="WP_211947985.1">
    <property type="nucleotide sequence ID" value="NZ_CAJPUY010000010.1"/>
</dbReference>
<dbReference type="AlphaFoldDB" id="A0A916N460"/>
<accession>A0A916N460</accession>
<dbReference type="EMBL" id="CAJPUY010000010">
    <property type="protein sequence ID" value="CAG2144557.1"/>
    <property type="molecule type" value="Genomic_DNA"/>
</dbReference>
<protein>
    <submittedName>
        <fullName evidence="1">Uncharacterized protein</fullName>
    </submittedName>
</protein>
<reference evidence="1" key="1">
    <citation type="submission" date="2021-03" db="EMBL/GenBank/DDBJ databases">
        <authorList>
            <person name="Peeters C."/>
        </authorList>
    </citation>
    <scope>NUCLEOTIDE SEQUENCE</scope>
    <source>
        <strain evidence="1">LMG 31506</strain>
    </source>
</reference>
<dbReference type="Proteomes" id="UP000672934">
    <property type="component" value="Unassembled WGS sequence"/>
</dbReference>
<proteinExistence type="predicted"/>
<sequence>MKLFGLKEPVEVATNELREARLQLLQAAAALEHYQHTVAMLNQRIKRLDHVVNGVAIAALPDVGDF</sequence>
<evidence type="ECO:0000313" key="1">
    <source>
        <dbReference type="EMBL" id="CAG2144557.1"/>
    </source>
</evidence>
<gene>
    <name evidence="1" type="ORF">LMG31506_03032</name>
</gene>
<comment type="caution">
    <text evidence="1">The sequence shown here is derived from an EMBL/GenBank/DDBJ whole genome shotgun (WGS) entry which is preliminary data.</text>
</comment>
<keyword evidence="2" id="KW-1185">Reference proteome</keyword>
<evidence type="ECO:0000313" key="2">
    <source>
        <dbReference type="Proteomes" id="UP000672934"/>
    </source>
</evidence>
<name>A0A916N460_9BURK</name>
<organism evidence="1 2">
    <name type="scientific">Cupriavidus yeoncheonensis</name>
    <dbReference type="NCBI Taxonomy" id="1462994"/>
    <lineage>
        <taxon>Bacteria</taxon>
        <taxon>Pseudomonadati</taxon>
        <taxon>Pseudomonadota</taxon>
        <taxon>Betaproteobacteria</taxon>
        <taxon>Burkholderiales</taxon>
        <taxon>Burkholderiaceae</taxon>
        <taxon>Cupriavidus</taxon>
    </lineage>
</organism>